<dbReference type="EMBL" id="LR862147">
    <property type="protein sequence ID" value="CAD1829407.1"/>
    <property type="molecule type" value="Genomic_DNA"/>
</dbReference>
<proteinExistence type="predicted"/>
<name>A0A6V7PEV9_ANACO</name>
<organism evidence="1">
    <name type="scientific">Ananas comosus var. bracteatus</name>
    <name type="common">red pineapple</name>
    <dbReference type="NCBI Taxonomy" id="296719"/>
    <lineage>
        <taxon>Eukaryota</taxon>
        <taxon>Viridiplantae</taxon>
        <taxon>Streptophyta</taxon>
        <taxon>Embryophyta</taxon>
        <taxon>Tracheophyta</taxon>
        <taxon>Spermatophyta</taxon>
        <taxon>Magnoliopsida</taxon>
        <taxon>Liliopsida</taxon>
        <taxon>Poales</taxon>
        <taxon>Bromeliaceae</taxon>
        <taxon>Bromelioideae</taxon>
        <taxon>Ananas</taxon>
    </lineage>
</organism>
<dbReference type="AlphaFoldDB" id="A0A6V7PEV9"/>
<reference evidence="1" key="1">
    <citation type="submission" date="2020-07" db="EMBL/GenBank/DDBJ databases">
        <authorList>
            <person name="Lin J."/>
        </authorList>
    </citation>
    <scope>NUCLEOTIDE SEQUENCE</scope>
</reference>
<sequence>MVMRGSYPDLFSVPSRLTVDPDLVILRSDCAEGTDTLAYSVGSRPRVAAPDYRFRLLRLPQTRIEARASSILLFVVLYIYRYIDASYTEETPLYTADLSACPGNETSGA</sequence>
<gene>
    <name evidence="1" type="ORF">CB5_LOCUS12618</name>
</gene>
<accession>A0A6V7PEV9</accession>
<protein>
    <submittedName>
        <fullName evidence="1">Uncharacterized protein</fullName>
    </submittedName>
</protein>
<evidence type="ECO:0000313" key="1">
    <source>
        <dbReference type="EMBL" id="CAD1829407.1"/>
    </source>
</evidence>